<dbReference type="Gene3D" id="3.60.140.10">
    <property type="entry name" value="CNF1/YfiH-like putative cysteine hydrolases"/>
    <property type="match status" value="1"/>
</dbReference>
<dbReference type="NCBIfam" id="TIGR00726">
    <property type="entry name" value="peptidoglycan editing factor PgeF"/>
    <property type="match status" value="1"/>
</dbReference>
<dbReference type="InterPro" id="IPR038371">
    <property type="entry name" value="Cu_polyphenol_OxRdtase_sf"/>
</dbReference>
<dbReference type="PANTHER" id="PTHR30616:SF2">
    <property type="entry name" value="PURINE NUCLEOSIDE PHOSPHORYLASE LACC1"/>
    <property type="match status" value="1"/>
</dbReference>
<dbReference type="AlphaFoldDB" id="A0A084IP26"/>
<comment type="catalytic activity">
    <reaction evidence="1">
        <text>inosine + phosphate = alpha-D-ribose 1-phosphate + hypoxanthine</text>
        <dbReference type="Rhea" id="RHEA:27646"/>
        <dbReference type="ChEBI" id="CHEBI:17368"/>
        <dbReference type="ChEBI" id="CHEBI:17596"/>
        <dbReference type="ChEBI" id="CHEBI:43474"/>
        <dbReference type="ChEBI" id="CHEBI:57720"/>
        <dbReference type="EC" id="2.4.2.1"/>
    </reaction>
    <physiologicalReaction direction="left-to-right" evidence="1">
        <dbReference type="Rhea" id="RHEA:27647"/>
    </physiologicalReaction>
</comment>
<keyword evidence="12" id="KW-1185">Reference proteome</keyword>
<evidence type="ECO:0000256" key="1">
    <source>
        <dbReference type="ARBA" id="ARBA00000553"/>
    </source>
</evidence>
<comment type="catalytic activity">
    <reaction evidence="9">
        <text>S-methyl-5'-thioadenosine + phosphate = 5-(methylsulfanyl)-alpha-D-ribose 1-phosphate + adenine</text>
        <dbReference type="Rhea" id="RHEA:11852"/>
        <dbReference type="ChEBI" id="CHEBI:16708"/>
        <dbReference type="ChEBI" id="CHEBI:17509"/>
        <dbReference type="ChEBI" id="CHEBI:43474"/>
        <dbReference type="ChEBI" id="CHEBI:58533"/>
        <dbReference type="EC" id="2.4.2.28"/>
    </reaction>
    <physiologicalReaction direction="left-to-right" evidence="9">
        <dbReference type="Rhea" id="RHEA:11853"/>
    </physiologicalReaction>
</comment>
<evidence type="ECO:0000313" key="12">
    <source>
        <dbReference type="Proteomes" id="UP000028302"/>
    </source>
</evidence>
<dbReference type="GO" id="GO:0017061">
    <property type="term" value="F:S-methyl-5-thioadenosine phosphorylase activity"/>
    <property type="evidence" value="ECO:0007669"/>
    <property type="project" value="UniProtKB-EC"/>
</dbReference>
<proteinExistence type="inferred from homology"/>
<dbReference type="SUPFAM" id="SSF64438">
    <property type="entry name" value="CNF1/YfiH-like putative cysteine hydrolases"/>
    <property type="match status" value="1"/>
</dbReference>
<organism evidence="11 12">
    <name type="scientific">Salinisphaera hydrothermalis (strain C41B8)</name>
    <dbReference type="NCBI Taxonomy" id="1304275"/>
    <lineage>
        <taxon>Bacteria</taxon>
        <taxon>Pseudomonadati</taxon>
        <taxon>Pseudomonadota</taxon>
        <taxon>Gammaproteobacteria</taxon>
        <taxon>Salinisphaerales</taxon>
        <taxon>Salinisphaeraceae</taxon>
        <taxon>Salinisphaera</taxon>
    </lineage>
</organism>
<sequence length="248" mass="26034">MNPKCDFLPADWPAPGHIRAGTTLRTGGISAAPFEQLNLGAHTGDEPAAVDANRARLANALALPAEPLWLDQVHGTRVAGLDNGLVDGPADAAVASRANRVAAVLTADCLPVVFCDSAGTRWAAAHAGWRGLAAGVLEATVAEMAVAPGDLLAWMGPAIGRDNFEVGDDVREAFVAHDTLYAPLFTSGTKPGKYQADIYGLARLRLEQAGVTRVFGGGLCTVAEPVRFYSYRRDGATGRMATLIWSTR</sequence>
<evidence type="ECO:0000256" key="2">
    <source>
        <dbReference type="ARBA" id="ARBA00007353"/>
    </source>
</evidence>
<dbReference type="Proteomes" id="UP000028302">
    <property type="component" value="Unassembled WGS sequence"/>
</dbReference>
<dbReference type="CDD" id="cd16833">
    <property type="entry name" value="YfiH"/>
    <property type="match status" value="1"/>
</dbReference>
<dbReference type="RefSeq" id="WP_037334694.1">
    <property type="nucleotide sequence ID" value="NZ_APNK01000004.1"/>
</dbReference>
<evidence type="ECO:0000256" key="8">
    <source>
        <dbReference type="ARBA" id="ARBA00048968"/>
    </source>
</evidence>
<dbReference type="EMBL" id="APNK01000004">
    <property type="protein sequence ID" value="KEZ78460.1"/>
    <property type="molecule type" value="Genomic_DNA"/>
</dbReference>
<gene>
    <name evidence="11" type="ORF">C41B8_04491</name>
</gene>
<comment type="catalytic activity">
    <reaction evidence="8">
        <text>adenosine + phosphate = alpha-D-ribose 1-phosphate + adenine</text>
        <dbReference type="Rhea" id="RHEA:27642"/>
        <dbReference type="ChEBI" id="CHEBI:16335"/>
        <dbReference type="ChEBI" id="CHEBI:16708"/>
        <dbReference type="ChEBI" id="CHEBI:43474"/>
        <dbReference type="ChEBI" id="CHEBI:57720"/>
        <dbReference type="EC" id="2.4.2.1"/>
    </reaction>
    <physiologicalReaction direction="left-to-right" evidence="8">
        <dbReference type="Rhea" id="RHEA:27643"/>
    </physiologicalReaction>
</comment>
<dbReference type="STRING" id="1304275.C41B8_04491"/>
<dbReference type="Pfam" id="PF02578">
    <property type="entry name" value="Cu-oxidase_4"/>
    <property type="match status" value="1"/>
</dbReference>
<keyword evidence="3" id="KW-0808">Transferase</keyword>
<evidence type="ECO:0000313" key="11">
    <source>
        <dbReference type="EMBL" id="KEZ78460.1"/>
    </source>
</evidence>
<evidence type="ECO:0000256" key="3">
    <source>
        <dbReference type="ARBA" id="ARBA00022679"/>
    </source>
</evidence>
<keyword evidence="4" id="KW-0479">Metal-binding</keyword>
<evidence type="ECO:0000256" key="6">
    <source>
        <dbReference type="ARBA" id="ARBA00022833"/>
    </source>
</evidence>
<comment type="catalytic activity">
    <reaction evidence="7">
        <text>adenosine + H2O + H(+) = inosine + NH4(+)</text>
        <dbReference type="Rhea" id="RHEA:24408"/>
        <dbReference type="ChEBI" id="CHEBI:15377"/>
        <dbReference type="ChEBI" id="CHEBI:15378"/>
        <dbReference type="ChEBI" id="CHEBI:16335"/>
        <dbReference type="ChEBI" id="CHEBI:17596"/>
        <dbReference type="ChEBI" id="CHEBI:28938"/>
        <dbReference type="EC" id="3.5.4.4"/>
    </reaction>
    <physiologicalReaction direction="left-to-right" evidence="7">
        <dbReference type="Rhea" id="RHEA:24409"/>
    </physiologicalReaction>
</comment>
<reference evidence="11 12" key="1">
    <citation type="submission" date="2013-03" db="EMBL/GenBank/DDBJ databases">
        <title>Salinisphaera hydrothermalis C41B8 Genome Sequencing.</title>
        <authorList>
            <person name="Li C."/>
            <person name="Lai Q."/>
            <person name="Shao Z."/>
        </authorList>
    </citation>
    <scope>NUCLEOTIDE SEQUENCE [LARGE SCALE GENOMIC DNA]</scope>
    <source>
        <strain evidence="11 12">C41B8</strain>
    </source>
</reference>
<dbReference type="PANTHER" id="PTHR30616">
    <property type="entry name" value="UNCHARACTERIZED PROTEIN YFIH"/>
    <property type="match status" value="1"/>
</dbReference>
<protein>
    <recommendedName>
        <fullName evidence="10">Purine nucleoside phosphorylase</fullName>
    </recommendedName>
</protein>
<comment type="caution">
    <text evidence="11">The sequence shown here is derived from an EMBL/GenBank/DDBJ whole genome shotgun (WGS) entry which is preliminary data.</text>
</comment>
<dbReference type="GO" id="GO:0016787">
    <property type="term" value="F:hydrolase activity"/>
    <property type="evidence" value="ECO:0007669"/>
    <property type="project" value="UniProtKB-KW"/>
</dbReference>
<evidence type="ECO:0000256" key="9">
    <source>
        <dbReference type="ARBA" id="ARBA00049893"/>
    </source>
</evidence>
<accession>A0A084IP26</accession>
<dbReference type="GO" id="GO:0005507">
    <property type="term" value="F:copper ion binding"/>
    <property type="evidence" value="ECO:0007669"/>
    <property type="project" value="TreeGrafter"/>
</dbReference>
<dbReference type="InterPro" id="IPR011324">
    <property type="entry name" value="Cytotoxic_necrot_fac-like_cat"/>
</dbReference>
<dbReference type="eggNOG" id="COG1496">
    <property type="taxonomic scope" value="Bacteria"/>
</dbReference>
<evidence type="ECO:0000256" key="4">
    <source>
        <dbReference type="ARBA" id="ARBA00022723"/>
    </source>
</evidence>
<evidence type="ECO:0000256" key="10">
    <source>
        <dbReference type="RuleBase" id="RU361274"/>
    </source>
</evidence>
<keyword evidence="6" id="KW-0862">Zinc</keyword>
<evidence type="ECO:0000256" key="5">
    <source>
        <dbReference type="ARBA" id="ARBA00022801"/>
    </source>
</evidence>
<dbReference type="PATRIC" id="fig|1304275.5.peg.920"/>
<name>A0A084IP26_SALHC</name>
<evidence type="ECO:0000256" key="7">
    <source>
        <dbReference type="ARBA" id="ARBA00047989"/>
    </source>
</evidence>
<dbReference type="OrthoDB" id="4279at2"/>
<comment type="similarity">
    <text evidence="2 10">Belongs to the purine nucleoside phosphorylase YfiH/LACC1 family.</text>
</comment>
<keyword evidence="5" id="KW-0378">Hydrolase</keyword>
<dbReference type="InterPro" id="IPR003730">
    <property type="entry name" value="Cu_polyphenol_OxRdtase"/>
</dbReference>